<evidence type="ECO:0000256" key="3">
    <source>
        <dbReference type="ARBA" id="ARBA00022692"/>
    </source>
</evidence>
<evidence type="ECO:0000256" key="5">
    <source>
        <dbReference type="ARBA" id="ARBA00023136"/>
    </source>
</evidence>
<protein>
    <recommendedName>
        <fullName evidence="12">Prominin-like protein</fullName>
    </recommendedName>
</protein>
<dbReference type="PANTHER" id="PTHR22730:SF1">
    <property type="entry name" value="PROMININ-LIKE PROTEIN"/>
    <property type="match status" value="1"/>
</dbReference>
<accession>A0AAD5X9F9</accession>
<feature type="transmembrane region" description="Helical" evidence="8">
    <location>
        <begin position="139"/>
        <end position="167"/>
    </location>
</feature>
<feature type="chain" id="PRO_5042224263" description="Prominin-like protein" evidence="9">
    <location>
        <begin position="30"/>
        <end position="1131"/>
    </location>
</feature>
<evidence type="ECO:0000313" key="10">
    <source>
        <dbReference type="EMBL" id="KAJ3057360.1"/>
    </source>
</evidence>
<proteinExistence type="inferred from homology"/>
<dbReference type="PANTHER" id="PTHR22730">
    <property type="entry name" value="PROMININ PROM PROTEIN"/>
    <property type="match status" value="1"/>
</dbReference>
<feature type="region of interest" description="Disordered" evidence="7">
    <location>
        <begin position="860"/>
        <end position="934"/>
    </location>
</feature>
<comment type="subcellular location">
    <subcellularLocation>
        <location evidence="1">Membrane</location>
        <topology evidence="1">Multi-pass membrane protein</topology>
    </subcellularLocation>
</comment>
<evidence type="ECO:0000256" key="6">
    <source>
        <dbReference type="ARBA" id="ARBA00023180"/>
    </source>
</evidence>
<comment type="similarity">
    <text evidence="2">Belongs to the prominin family.</text>
</comment>
<dbReference type="AlphaFoldDB" id="A0AAD5X9F9"/>
<evidence type="ECO:0000256" key="9">
    <source>
        <dbReference type="SAM" id="SignalP"/>
    </source>
</evidence>
<reference evidence="10" key="1">
    <citation type="submission" date="2020-05" db="EMBL/GenBank/DDBJ databases">
        <title>Phylogenomic resolution of chytrid fungi.</title>
        <authorList>
            <person name="Stajich J.E."/>
            <person name="Amses K."/>
            <person name="Simmons R."/>
            <person name="Seto K."/>
            <person name="Myers J."/>
            <person name="Bonds A."/>
            <person name="Quandt C.A."/>
            <person name="Barry K."/>
            <person name="Liu P."/>
            <person name="Grigoriev I."/>
            <person name="Longcore J.E."/>
            <person name="James T.Y."/>
        </authorList>
    </citation>
    <scope>NUCLEOTIDE SEQUENCE</scope>
    <source>
        <strain evidence="10">JEL0318</strain>
    </source>
</reference>
<feature type="compositionally biased region" description="Polar residues" evidence="7">
    <location>
        <begin position="892"/>
        <end position="910"/>
    </location>
</feature>
<evidence type="ECO:0000256" key="8">
    <source>
        <dbReference type="SAM" id="Phobius"/>
    </source>
</evidence>
<dbReference type="Proteomes" id="UP001212841">
    <property type="component" value="Unassembled WGS sequence"/>
</dbReference>
<keyword evidence="9" id="KW-0732">Signal</keyword>
<evidence type="ECO:0000256" key="4">
    <source>
        <dbReference type="ARBA" id="ARBA00022989"/>
    </source>
</evidence>
<evidence type="ECO:0000256" key="1">
    <source>
        <dbReference type="ARBA" id="ARBA00004141"/>
    </source>
</evidence>
<feature type="signal peptide" evidence="9">
    <location>
        <begin position="1"/>
        <end position="29"/>
    </location>
</feature>
<evidence type="ECO:0000256" key="2">
    <source>
        <dbReference type="ARBA" id="ARBA00006058"/>
    </source>
</evidence>
<keyword evidence="11" id="KW-1185">Reference proteome</keyword>
<gene>
    <name evidence="10" type="ORF">HK097_008455</name>
</gene>
<dbReference type="InterPro" id="IPR008795">
    <property type="entry name" value="Prominin"/>
</dbReference>
<evidence type="ECO:0000256" key="7">
    <source>
        <dbReference type="SAM" id="MobiDB-lite"/>
    </source>
</evidence>
<organism evidence="10 11">
    <name type="scientific">Rhizophlyctis rosea</name>
    <dbReference type="NCBI Taxonomy" id="64517"/>
    <lineage>
        <taxon>Eukaryota</taxon>
        <taxon>Fungi</taxon>
        <taxon>Fungi incertae sedis</taxon>
        <taxon>Chytridiomycota</taxon>
        <taxon>Chytridiomycota incertae sedis</taxon>
        <taxon>Chytridiomycetes</taxon>
        <taxon>Rhizophlyctidales</taxon>
        <taxon>Rhizophlyctidaceae</taxon>
        <taxon>Rhizophlyctis</taxon>
    </lineage>
</organism>
<keyword evidence="6" id="KW-0325">Glycoprotein</keyword>
<feature type="region of interest" description="Disordered" evidence="7">
    <location>
        <begin position="1030"/>
        <end position="1131"/>
    </location>
</feature>
<comment type="caution">
    <text evidence="10">The sequence shown here is derived from an EMBL/GenBank/DDBJ whole genome shotgun (WGS) entry which is preliminary data.</text>
</comment>
<feature type="transmembrane region" description="Helical" evidence="8">
    <location>
        <begin position="188"/>
        <end position="207"/>
    </location>
</feature>
<feature type="compositionally biased region" description="Basic and acidic residues" evidence="7">
    <location>
        <begin position="1051"/>
        <end position="1064"/>
    </location>
</feature>
<dbReference type="GO" id="GO:0016020">
    <property type="term" value="C:membrane"/>
    <property type="evidence" value="ECO:0007669"/>
    <property type="project" value="UniProtKB-SubCell"/>
</dbReference>
<evidence type="ECO:0008006" key="12">
    <source>
        <dbReference type="Google" id="ProtNLM"/>
    </source>
</evidence>
<feature type="transmembrane region" description="Helical" evidence="8">
    <location>
        <begin position="473"/>
        <end position="493"/>
    </location>
</feature>
<name>A0AAD5X9F9_9FUNG</name>
<keyword evidence="3 8" id="KW-0812">Transmembrane</keyword>
<dbReference type="EMBL" id="JADGJD010000005">
    <property type="protein sequence ID" value="KAJ3057360.1"/>
    <property type="molecule type" value="Genomic_DNA"/>
</dbReference>
<evidence type="ECO:0000313" key="11">
    <source>
        <dbReference type="Proteomes" id="UP001212841"/>
    </source>
</evidence>
<sequence>MRLKHTLPLILAWLLPLLVITTLITPLRASSGLVPTHGISEPASPQTQALTSHVRSLQRRGTVEDFLRGAAEKGNQTRSPYYAPFTHPEMGYWVYTGIGYYIRMGLRSGQKHIPLVDIKDREMFGGIYKAPDYMTVLKYYIPVLIFIATLLFTCVSLCCTGCCLCCCPGNRLSRRQKDPYTFRQRVTSVALTTLIYTCWIGAIIGGIRGTFYMHDVLNAGVEFPNKAFDSLSDLSNSFSPGVRAAIGALSVDGIDKIIAKLPDIINLSPVKEDFVPQILVLSDGLKDTDDKLTLVKNAAGAVDAAVLAISNALTAIQTDLTSLDAKISTLNAAHNVPGGGGATYTLDPQIGSVSSGVSGEMTNAQQKLDADKPNPPALNQINSKITISPLTLANKASDVASTIVDKVQGEFDTAVAGARNDVKTKLNQLEADILQQIEDFGVDKYINDAKADYLPMINDYAPEGPKYYKYGQYGLWVFFALPGIVLLVIALAIMTRSPKGVKCCIVGMIPMILIFIFFCIFIIVITVLLGDVCTVALDRTSVPPPLDILVSAYVDPDKVSLIPTVFEALDVCGGGHSIVEVALMYKDVFQDQLGFDVSAVDISVQAKDYIDDFQIPDISGQIDITQFTTDFDTAAIKQSIQTAQNDVNAFSTSDVQNLKSTSIQSIRNKLDTAYTYLSGSAFPKQYSSPQSPALQTASDNDFLQIRDNSGILAQLTTMRSTSAGSITALENAIDGLVAAVTALKSQVGGLVTDVGNVADGFDALVGDIDTFVGQIGPNITNSRDSLVDILWLAVDSAKVAMYGETSCQGVAVQVYNAETIMCEGLPTSLDNYWLALFIVVSFGTMAVPTFTGAANILADSGAGAPAEPPEKKGKKGKKKGGKDSAAEAGQHNWYSPGSKMFQSASKSASELPNKGLKDKEEATVHPVQITNIQKSNIMTEPSPITTRPQAVIPDYDETAPSPSEIDAASPTHLLAHTRYNPTIADVSVEEMRPSWMRPSQAAGGASHHDDAIYSRHPHIPQYHHKGYAASIHSHHSEPSAPPFPNSYDSRYANDVKKRPQEAHPRPQYGEAHLDPHGGYGGYGNAWDQTVPQQQVYPPVPDLPEHLQGYSSPPGFGYGSDDEYHPPPPPPM</sequence>
<keyword evidence="4 8" id="KW-1133">Transmembrane helix</keyword>
<feature type="transmembrane region" description="Helical" evidence="8">
    <location>
        <begin position="505"/>
        <end position="529"/>
    </location>
</feature>
<keyword evidence="5 8" id="KW-0472">Membrane</keyword>